<feature type="compositionally biased region" description="Basic and acidic residues" evidence="7">
    <location>
        <begin position="1629"/>
        <end position="1640"/>
    </location>
</feature>
<feature type="compositionally biased region" description="Basic and acidic residues" evidence="7">
    <location>
        <begin position="1115"/>
        <end position="1131"/>
    </location>
</feature>
<feature type="domain" description="DNA2/NAM7 helicase-like C-terminal" evidence="10">
    <location>
        <begin position="1727"/>
        <end position="1922"/>
    </location>
</feature>
<reference evidence="12" key="1">
    <citation type="submission" date="2023-10" db="EMBL/GenBank/DDBJ databases">
        <authorList>
            <person name="Noh H."/>
        </authorList>
    </citation>
    <scope>NUCLEOTIDE SEQUENCE</scope>
    <source>
        <strain evidence="12">DUCC4014</strain>
    </source>
</reference>
<dbReference type="InterPro" id="IPR041677">
    <property type="entry name" value="DNA2/NAM7_AAA_11"/>
</dbReference>
<dbReference type="InterPro" id="IPR024481">
    <property type="entry name" value="Helicase_Sen1_N"/>
</dbReference>
<accession>A0AAF1BFZ5</accession>
<feature type="compositionally biased region" description="Low complexity" evidence="7">
    <location>
        <begin position="999"/>
        <end position="1028"/>
    </location>
</feature>
<keyword evidence="5" id="KW-0067">ATP-binding</keyword>
<dbReference type="RefSeq" id="XP_062624973.1">
    <property type="nucleotide sequence ID" value="XM_062768989.1"/>
</dbReference>
<evidence type="ECO:0000256" key="6">
    <source>
        <dbReference type="SAM" id="Coils"/>
    </source>
</evidence>
<dbReference type="GO" id="GO:0005524">
    <property type="term" value="F:ATP binding"/>
    <property type="evidence" value="ECO:0007669"/>
    <property type="project" value="UniProtKB-KW"/>
</dbReference>
<feature type="compositionally biased region" description="Low complexity" evidence="7">
    <location>
        <begin position="2066"/>
        <end position="2076"/>
    </location>
</feature>
<keyword evidence="2" id="KW-0547">Nucleotide-binding</keyword>
<proteinExistence type="inferred from homology"/>
<comment type="similarity">
    <text evidence="1">Belongs to the DNA2/NAM7 helicase family.</text>
</comment>
<feature type="region of interest" description="Disordered" evidence="7">
    <location>
        <begin position="1956"/>
        <end position="2130"/>
    </location>
</feature>
<keyword evidence="3" id="KW-0378">Hydrolase</keyword>
<dbReference type="Proteomes" id="UP000827549">
    <property type="component" value="Chromosome 2"/>
</dbReference>
<feature type="domain" description="Helicase SEN1 beta-barrel" evidence="11">
    <location>
        <begin position="1302"/>
        <end position="1390"/>
    </location>
</feature>
<evidence type="ECO:0000313" key="12">
    <source>
        <dbReference type="EMBL" id="WOO78941.1"/>
    </source>
</evidence>
<dbReference type="Gene3D" id="3.40.50.300">
    <property type="entry name" value="P-loop containing nucleotide triphosphate hydrolases"/>
    <property type="match status" value="2"/>
</dbReference>
<feature type="domain" description="Helicase Sen1 N-terminal" evidence="8">
    <location>
        <begin position="85"/>
        <end position="883"/>
    </location>
</feature>
<dbReference type="PANTHER" id="PTHR10887:SF495">
    <property type="entry name" value="HELICASE SENATAXIN ISOFORM X1-RELATED"/>
    <property type="match status" value="1"/>
</dbReference>
<feature type="compositionally biased region" description="Low complexity" evidence="7">
    <location>
        <begin position="975"/>
        <end position="988"/>
    </location>
</feature>
<dbReference type="EMBL" id="CP086715">
    <property type="protein sequence ID" value="WOO78941.1"/>
    <property type="molecule type" value="Genomic_DNA"/>
</dbReference>
<keyword evidence="4 12" id="KW-0347">Helicase</keyword>
<feature type="region of interest" description="Disordered" evidence="7">
    <location>
        <begin position="1621"/>
        <end position="1640"/>
    </location>
</feature>
<dbReference type="FunFam" id="3.40.50.300:FF:000326">
    <property type="entry name" value="P-loop containing nucleoside triphosphate hydrolase"/>
    <property type="match status" value="1"/>
</dbReference>
<evidence type="ECO:0000259" key="8">
    <source>
        <dbReference type="Pfam" id="PF12726"/>
    </source>
</evidence>
<dbReference type="Pfam" id="PF13086">
    <property type="entry name" value="AAA_11"/>
    <property type="match status" value="1"/>
</dbReference>
<evidence type="ECO:0000256" key="2">
    <source>
        <dbReference type="ARBA" id="ARBA00022741"/>
    </source>
</evidence>
<dbReference type="Pfam" id="PF23576">
    <property type="entry name" value="SEN1_barrel"/>
    <property type="match status" value="1"/>
</dbReference>
<dbReference type="PANTHER" id="PTHR10887">
    <property type="entry name" value="DNA2/NAM7 HELICASE FAMILY"/>
    <property type="match status" value="1"/>
</dbReference>
<feature type="region of interest" description="Disordered" evidence="7">
    <location>
        <begin position="971"/>
        <end position="1040"/>
    </location>
</feature>
<dbReference type="InterPro" id="IPR027417">
    <property type="entry name" value="P-loop_NTPase"/>
</dbReference>
<sequence length="2130" mass="232555">MSSPSSAPAGAAAAVEALLASLRERQVQPTQEELGTIYELVLPPGASTDAETHWYCAKAPSDTAREAATYLLYLFAFTGERANTWKGKLTQVLTGCAACARAFGAVRRRFDHKYISFYPLAARQNFNNAVDRWQAALIVAELDRARGYGAGDAPSSLLDLPAALLQLFLNEPSSLKDERLAAALDAVLGTRGPTAVSALGVTPLVASLLVAAEKDRREWARGQLACVTRPLAFAEWYANGVGHEAHKLLTGGFPASAGEKWESVGVLLGEGRLQLDSVQQGLLEGRYEESSRARPDQSVMAFIARLLGSPSDCELRGCGIGLTPAFNEMFQCFTRLLSVSPTHHIWAFDTTPELPHTLFSDIKKNKSFQKLLMGDASVDASAKGKEKERSDNPLNWLGDYLLSVADAQKTDSTANSKGFSEVLAKIAGFCFVEAQHERLPVSTRSLAAEAGCRALTTVQKTLGSTDGDALPLATTLDVHSKFVAETAFHRGDASDSASDAARGLLSLAFVADDKELVESVLGLAAIANTERRRLKLLKRRLKPGQRPPSPVKVERLQRPILRRELWDAAYDNLPPSDAVGLALMLNSVAPVAHLEKLDRHMAYDSSDLKAVVNAEEWTTCVRTINSGLRATSDPFAQKVESFALQPNPATIAALWQQPAMAKTVMILLLSPMDAVHDPVINLVQQSFEDVDDRGDCFRVLLERFPCPAMDGLTSFLSTFIRTARIVPEACSLAKWLVRCFTDVLDALCLPAGSEPPLLQSDTFLASHSQGRWMTRRVSDLWMLMTDSLALIFKRTAGWAPYYDNEVMVDWMRDALVFGRAVTEHVRIFESAVLSRTKAKEEGDGTPAKMTNIGKSLIQKLEVMLTDLVGWLRLTEPETLHQTFELIKTILGRVAKTKPDLAEDKTLEVALLEIDKFCRRASSGYNCRLSDDQLGELSELLDEFDLERMDEDEIEFVGETVAADVTARLKAATLDKSSPAPSSKPSSTSSKEERPKASTPKPANNAFAMMMKNAGGKYSPSDRPSSSKPKPTKPRQTTLEEFENDTFMDDLSAADLDILERRAQATSDFKKTQSARVTIPANKVNKEKLVLNLVPKVYPKPAASGSTFTSKFMKELSREHKQQRSDIKRFDAPPRLPATTAIGSGLGAYTGPAKKPAPAKEDSGSSASESSSDDENKGLSALIGREKALIKKAVPAVPERRSIKILGSTTTDVLRARQEERQKAQRAKMRIRPDLTPLFRYILVWDPDYQGPRPPYPPNVAAELGPLRPMPNSFKTGKDYERAILPLFLQELWAQFTKEEKPQPTFQVEVATRAYEDEFLDIDVVLPGKLPMGFSVNEMDIVVIRQGSNKPLFAKVQHFRRSFKDSAIKLRILAKMDQTSLGAKAKVQLRKHVSLSTAIREYAALRGLPYYEPALLNDVLAARSATMPKFSLTDVEDAMKNFSVNEPQAKAILGGMSVKGFALIQGPPGTGKTKTISGLVGKFLSERKTKIPVNGSTPLQEKILVCAPSNAAIDEVCKRLMDGVPSSHGGRIIPKIVRIGVETSVHVAVKDISLDNLVEAIVNTEATANNGGSTELAKIQAELEEVKQGIKDKQDELQRVQGNDQKRKSLETELHTLNTRRTKLGQASSKAKDAARDATRNLDGARRAAREQVLREADIICATLSGAGHESLSSYTFETVIIDEAAQAIEMSCLIPLKYGCQRCIMVGDPNQLPPTTFSQEATDNNFNQSLFVRIAQQPTSTMHLLSIQYRMHPDISELPSKIFYNSQLKDGPDMAKKTAAIWHRSQAFGPYRFFNVDGAETKAGTSTKNSDEAQAAVELYRNLEQQFGGKVNFAMRIGIITMYREQLYELKRKFNDAYGAEILDTIDFNTVDGFQGQEKDIIILSCVRSGPNLRQIGFLKDYRRMNVALTRAKSSLFVIGNAATLERSDNNWNTIVGDARDRGFLINYGPKAFIAGPAKPIEPKKAPAPARTPAGRSSSPVKNGGPAVGAPPVDLKRKQPVSAPSPQEPAAKKLKEGARPSSAGLGSRPLPPANGLSSKPPPPAPSNGNSNPQQAPGPPMNGGAPGPSAGPSAAGPFVPRPLPPPRRPRPPEDVLFMKKKKPKPAPSRAPIDVRAAVNDAMTGRRPPPPK</sequence>
<evidence type="ECO:0000259" key="10">
    <source>
        <dbReference type="Pfam" id="PF13087"/>
    </source>
</evidence>
<dbReference type="GO" id="GO:0006369">
    <property type="term" value="P:termination of RNA polymerase II transcription"/>
    <property type="evidence" value="ECO:0007669"/>
    <property type="project" value="TreeGrafter"/>
</dbReference>
<keyword evidence="13" id="KW-1185">Reference proteome</keyword>
<dbReference type="Pfam" id="PF13087">
    <property type="entry name" value="AAA_12"/>
    <property type="match status" value="1"/>
</dbReference>
<evidence type="ECO:0000259" key="11">
    <source>
        <dbReference type="Pfam" id="PF23576"/>
    </source>
</evidence>
<evidence type="ECO:0000256" key="1">
    <source>
        <dbReference type="ARBA" id="ARBA00007913"/>
    </source>
</evidence>
<evidence type="ECO:0000256" key="7">
    <source>
        <dbReference type="SAM" id="MobiDB-lite"/>
    </source>
</evidence>
<evidence type="ECO:0000256" key="3">
    <source>
        <dbReference type="ARBA" id="ARBA00022801"/>
    </source>
</evidence>
<evidence type="ECO:0000256" key="5">
    <source>
        <dbReference type="ARBA" id="ARBA00022840"/>
    </source>
</evidence>
<keyword evidence="6" id="KW-0175">Coiled coil</keyword>
<dbReference type="Pfam" id="PF12726">
    <property type="entry name" value="SEN1_N"/>
    <property type="match status" value="1"/>
</dbReference>
<dbReference type="GO" id="GO:0016604">
    <property type="term" value="C:nuclear body"/>
    <property type="evidence" value="ECO:0007669"/>
    <property type="project" value="TreeGrafter"/>
</dbReference>
<evidence type="ECO:0000256" key="4">
    <source>
        <dbReference type="ARBA" id="ARBA00022806"/>
    </source>
</evidence>
<feature type="region of interest" description="Disordered" evidence="7">
    <location>
        <begin position="1115"/>
        <end position="1176"/>
    </location>
</feature>
<dbReference type="CDD" id="cd18042">
    <property type="entry name" value="DEXXQc_SETX"/>
    <property type="match status" value="1"/>
</dbReference>
<feature type="compositionally biased region" description="Low complexity" evidence="7">
    <location>
        <begin position="1967"/>
        <end position="1980"/>
    </location>
</feature>
<dbReference type="InterPro" id="IPR041679">
    <property type="entry name" value="DNA2/NAM7-like_C"/>
</dbReference>
<evidence type="ECO:0000259" key="9">
    <source>
        <dbReference type="Pfam" id="PF13086"/>
    </source>
</evidence>
<organism evidence="12 13">
    <name type="scientific">Vanrija pseudolonga</name>
    <dbReference type="NCBI Taxonomy" id="143232"/>
    <lineage>
        <taxon>Eukaryota</taxon>
        <taxon>Fungi</taxon>
        <taxon>Dikarya</taxon>
        <taxon>Basidiomycota</taxon>
        <taxon>Agaricomycotina</taxon>
        <taxon>Tremellomycetes</taxon>
        <taxon>Trichosporonales</taxon>
        <taxon>Trichosporonaceae</taxon>
        <taxon>Vanrija</taxon>
    </lineage>
</organism>
<dbReference type="GeneID" id="87805726"/>
<dbReference type="GO" id="GO:0005694">
    <property type="term" value="C:chromosome"/>
    <property type="evidence" value="ECO:0007669"/>
    <property type="project" value="UniProtKB-ARBA"/>
</dbReference>
<feature type="domain" description="DNA2/NAM7 helicase helicase" evidence="9">
    <location>
        <begin position="1443"/>
        <end position="1719"/>
    </location>
</feature>
<dbReference type="GO" id="GO:0004386">
    <property type="term" value="F:helicase activity"/>
    <property type="evidence" value="ECO:0007669"/>
    <property type="project" value="UniProtKB-KW"/>
</dbReference>
<dbReference type="SUPFAM" id="SSF52540">
    <property type="entry name" value="P-loop containing nucleoside triphosphate hydrolases"/>
    <property type="match status" value="1"/>
</dbReference>
<dbReference type="InterPro" id="IPR047187">
    <property type="entry name" value="SF1_C_Upf1"/>
</dbReference>
<gene>
    <name evidence="12" type="primary">sen1_1</name>
    <name evidence="12" type="ORF">LOC62_02G002479</name>
</gene>
<evidence type="ECO:0000313" key="13">
    <source>
        <dbReference type="Proteomes" id="UP000827549"/>
    </source>
</evidence>
<dbReference type="GO" id="GO:0016787">
    <property type="term" value="F:hydrolase activity"/>
    <property type="evidence" value="ECO:0007669"/>
    <property type="project" value="UniProtKB-KW"/>
</dbReference>
<dbReference type="InterPro" id="IPR045055">
    <property type="entry name" value="DNA2/NAM7-like"/>
</dbReference>
<protein>
    <submittedName>
        <fullName evidence="12">Helicase sen1</fullName>
    </submittedName>
</protein>
<dbReference type="GO" id="GO:0001147">
    <property type="term" value="F:transcription termination site sequence-specific DNA binding"/>
    <property type="evidence" value="ECO:0007669"/>
    <property type="project" value="TreeGrafter"/>
</dbReference>
<feature type="coiled-coil region" evidence="6">
    <location>
        <begin position="1575"/>
        <end position="1602"/>
    </location>
</feature>
<dbReference type="InterPro" id="IPR056474">
    <property type="entry name" value="SEN1_barrel"/>
</dbReference>
<dbReference type="CDD" id="cd18808">
    <property type="entry name" value="SF1_C_Upf1"/>
    <property type="match status" value="1"/>
</dbReference>
<name>A0AAF1BFZ5_9TREE</name>